<dbReference type="Gene3D" id="3.30.60.30">
    <property type="match status" value="6"/>
</dbReference>
<dbReference type="InterPro" id="IPR002350">
    <property type="entry name" value="Kazal_dom"/>
</dbReference>
<sequence>MKTLWTLLLAVMAAPFCAEDSLASHHLNTEWLYKNRFHGSMNWHVLTRDRGCGYLYFSTINIEKDFLFDFEGLAIVDPCVRPCPAIYMPVCGTDGKTYGNKCMLGAATCRSNGTITLAYPGECKPKPDKCAPICPKIYRPVCGSDNVTYSNPCMLRSATCKSNGTITMKHRGKCGSSPRCMRRCTKELNPVCGSDGKTYDNPCVFKIAVCQMRGELRLKHRGACGSSLRCMRRCTKELNPVCGSDGKTYDNPCVFKIAVCQMNGQLRLKHRGACGSRPDKCAPICNKMYQPVCGSDNVTYSNPCMLRSATCKSNGTITMKHRGKCGSSQSCEQKKCKGTKVCKMIGNKPRCMRPPQTDCSEVRCRGNSICKVAGGRARCVPLRATCKRVKCTPPQTCRVHRGREWCVTPRPTSCEQLKCRPNQECKVSFQRARCVPKRKTCEEMKCRILRNHKMQPPQDVQDGICPKNCRDKPYSACRKNKEGEYTCMCQTKCPRILRPVCGDGKTYPNICVMKSQACEAGRLIASVRRGRCPNNGPGAVR</sequence>
<proteinExistence type="predicted"/>
<dbReference type="CDD" id="cd00104">
    <property type="entry name" value="KAZAL_FS"/>
    <property type="match status" value="6"/>
</dbReference>
<keyword evidence="1" id="KW-0646">Protease inhibitor</keyword>
<dbReference type="AlphaFoldDB" id="A7S1Y8"/>
<feature type="domain" description="Kazal-like" evidence="5">
    <location>
        <begin position="275"/>
        <end position="327"/>
    </location>
</feature>
<feature type="domain" description="Kazal-like" evidence="5">
    <location>
        <begin position="177"/>
        <end position="224"/>
    </location>
</feature>
<dbReference type="InParanoid" id="A7S1Y8"/>
<dbReference type="SMART" id="SM00280">
    <property type="entry name" value="KAZAL"/>
    <property type="match status" value="6"/>
</dbReference>
<dbReference type="EMBL" id="DS469566">
    <property type="protein sequence ID" value="EDO42283.1"/>
    <property type="molecule type" value="Genomic_DNA"/>
</dbReference>
<keyword evidence="2" id="KW-0722">Serine protease inhibitor</keyword>
<dbReference type="Proteomes" id="UP000001593">
    <property type="component" value="Unassembled WGS sequence"/>
</dbReference>
<dbReference type="GO" id="GO:0030154">
    <property type="term" value="P:cell differentiation"/>
    <property type="evidence" value="ECO:0000318"/>
    <property type="project" value="GO_Central"/>
</dbReference>
<dbReference type="HOGENOM" id="CLU_027295_0_0_1"/>
<dbReference type="Pfam" id="PF07648">
    <property type="entry name" value="Kazal_2"/>
    <property type="match status" value="1"/>
</dbReference>
<keyword evidence="3" id="KW-1015">Disulfide bond</keyword>
<feature type="domain" description="Kazal-like" evidence="5">
    <location>
        <begin position="488"/>
        <end position="534"/>
    </location>
</feature>
<dbReference type="FunFam" id="3.30.60.30:FF:000120">
    <property type="entry name" value="Predicted protein"/>
    <property type="match status" value="1"/>
</dbReference>
<evidence type="ECO:0000313" key="7">
    <source>
        <dbReference type="Proteomes" id="UP000001593"/>
    </source>
</evidence>
<feature type="signal peptide" evidence="4">
    <location>
        <begin position="1"/>
        <end position="18"/>
    </location>
</feature>
<evidence type="ECO:0000256" key="3">
    <source>
        <dbReference type="ARBA" id="ARBA00023157"/>
    </source>
</evidence>
<dbReference type="InterPro" id="IPR050653">
    <property type="entry name" value="Prot_Inhib_GrowthFact_Antg"/>
</dbReference>
<evidence type="ECO:0000256" key="4">
    <source>
        <dbReference type="SAM" id="SignalP"/>
    </source>
</evidence>
<dbReference type="eggNOG" id="KOG3649">
    <property type="taxonomic scope" value="Eukaryota"/>
</dbReference>
<evidence type="ECO:0000256" key="1">
    <source>
        <dbReference type="ARBA" id="ARBA00022690"/>
    </source>
</evidence>
<keyword evidence="4" id="KW-0732">Signal</keyword>
<dbReference type="InterPro" id="IPR036058">
    <property type="entry name" value="Kazal_dom_sf"/>
</dbReference>
<feature type="domain" description="Kazal-like" evidence="5">
    <location>
        <begin position="73"/>
        <end position="123"/>
    </location>
</feature>
<accession>A7S1Y8</accession>
<dbReference type="SMART" id="SM00274">
    <property type="entry name" value="FOLN"/>
    <property type="match status" value="4"/>
</dbReference>
<dbReference type="PANTHER" id="PTHR10913:SF45">
    <property type="entry name" value="FOLLISTATIN, ISOFORM A-RELATED"/>
    <property type="match status" value="1"/>
</dbReference>
<feature type="domain" description="Kazal-like" evidence="5">
    <location>
        <begin position="225"/>
        <end position="274"/>
    </location>
</feature>
<organism evidence="6 7">
    <name type="scientific">Nematostella vectensis</name>
    <name type="common">Starlet sea anemone</name>
    <dbReference type="NCBI Taxonomy" id="45351"/>
    <lineage>
        <taxon>Eukaryota</taxon>
        <taxon>Metazoa</taxon>
        <taxon>Cnidaria</taxon>
        <taxon>Anthozoa</taxon>
        <taxon>Hexacorallia</taxon>
        <taxon>Actiniaria</taxon>
        <taxon>Edwardsiidae</taxon>
        <taxon>Nematostella</taxon>
    </lineage>
</organism>
<gene>
    <name evidence="6" type="ORF">NEMVEDRAFT_v1g205537</name>
</gene>
<feature type="chain" id="PRO_5002714055" description="Kazal-like domain-containing protein" evidence="4">
    <location>
        <begin position="19"/>
        <end position="541"/>
    </location>
</feature>
<dbReference type="PROSITE" id="PS51465">
    <property type="entry name" value="KAZAL_2"/>
    <property type="match status" value="6"/>
</dbReference>
<name>A7S1Y8_NEMVE</name>
<dbReference type="GO" id="GO:0005576">
    <property type="term" value="C:extracellular region"/>
    <property type="evidence" value="ECO:0000318"/>
    <property type="project" value="GO_Central"/>
</dbReference>
<evidence type="ECO:0000256" key="2">
    <source>
        <dbReference type="ARBA" id="ARBA00022900"/>
    </source>
</evidence>
<dbReference type="SUPFAM" id="SSF100895">
    <property type="entry name" value="Kazal-type serine protease inhibitors"/>
    <property type="match status" value="6"/>
</dbReference>
<keyword evidence="7" id="KW-1185">Reference proteome</keyword>
<protein>
    <recommendedName>
        <fullName evidence="5">Kazal-like domain-containing protein</fullName>
    </recommendedName>
</protein>
<feature type="domain" description="Kazal-like" evidence="5">
    <location>
        <begin position="124"/>
        <end position="176"/>
    </location>
</feature>
<dbReference type="Pfam" id="PF00050">
    <property type="entry name" value="Kazal_1"/>
    <property type="match status" value="5"/>
</dbReference>
<evidence type="ECO:0000313" key="6">
    <source>
        <dbReference type="EMBL" id="EDO42283.1"/>
    </source>
</evidence>
<dbReference type="PANTHER" id="PTHR10913">
    <property type="entry name" value="FOLLISTATIN-RELATED"/>
    <property type="match status" value="1"/>
</dbReference>
<dbReference type="FunFam" id="3.30.60.30:FF:000042">
    <property type="entry name" value="Serine protease inhibitor dipetalogastin"/>
    <property type="match status" value="4"/>
</dbReference>
<reference evidence="6 7" key="1">
    <citation type="journal article" date="2007" name="Science">
        <title>Sea anemone genome reveals ancestral eumetazoan gene repertoire and genomic organization.</title>
        <authorList>
            <person name="Putnam N.H."/>
            <person name="Srivastava M."/>
            <person name="Hellsten U."/>
            <person name="Dirks B."/>
            <person name="Chapman J."/>
            <person name="Salamov A."/>
            <person name="Terry A."/>
            <person name="Shapiro H."/>
            <person name="Lindquist E."/>
            <person name="Kapitonov V.V."/>
            <person name="Jurka J."/>
            <person name="Genikhovich G."/>
            <person name="Grigoriev I.V."/>
            <person name="Lucas S.M."/>
            <person name="Steele R.E."/>
            <person name="Finnerty J.R."/>
            <person name="Technau U."/>
            <person name="Martindale M.Q."/>
            <person name="Rokhsar D.S."/>
        </authorList>
    </citation>
    <scope>NUCLEOTIDE SEQUENCE [LARGE SCALE GENOMIC DNA]</scope>
    <source>
        <strain evidence="7">CH2 X CH6</strain>
    </source>
</reference>
<dbReference type="InterPro" id="IPR003645">
    <property type="entry name" value="Fol_N"/>
</dbReference>
<evidence type="ECO:0000259" key="5">
    <source>
        <dbReference type="PROSITE" id="PS51465"/>
    </source>
</evidence>